<keyword evidence="3" id="KW-0012">Acyltransferase</keyword>
<protein>
    <submittedName>
        <fullName evidence="3">Acyltransferase family protein</fullName>
    </submittedName>
</protein>
<dbReference type="InterPro" id="IPR050879">
    <property type="entry name" value="Acyltransferase_3"/>
</dbReference>
<dbReference type="InterPro" id="IPR002656">
    <property type="entry name" value="Acyl_transf_3_dom"/>
</dbReference>
<keyword evidence="4" id="KW-1185">Reference proteome</keyword>
<dbReference type="Proteomes" id="UP000025061">
    <property type="component" value="Unassembled WGS sequence"/>
</dbReference>
<feature type="transmembrane region" description="Helical" evidence="1">
    <location>
        <begin position="140"/>
        <end position="159"/>
    </location>
</feature>
<feature type="transmembrane region" description="Helical" evidence="1">
    <location>
        <begin position="50"/>
        <end position="71"/>
    </location>
</feature>
<keyword evidence="1" id="KW-0812">Transmembrane</keyword>
<feature type="transmembrane region" description="Helical" evidence="1">
    <location>
        <begin position="166"/>
        <end position="185"/>
    </location>
</feature>
<dbReference type="GO" id="GO:0016020">
    <property type="term" value="C:membrane"/>
    <property type="evidence" value="ECO:0007669"/>
    <property type="project" value="TreeGrafter"/>
</dbReference>
<dbReference type="Pfam" id="PF01757">
    <property type="entry name" value="Acyl_transf_3"/>
    <property type="match status" value="1"/>
</dbReference>
<keyword evidence="3" id="KW-0808">Transferase</keyword>
<evidence type="ECO:0000259" key="2">
    <source>
        <dbReference type="Pfam" id="PF01757"/>
    </source>
</evidence>
<dbReference type="PANTHER" id="PTHR23028">
    <property type="entry name" value="ACETYLTRANSFERASE"/>
    <property type="match status" value="1"/>
</dbReference>
<feature type="transmembrane region" description="Helical" evidence="1">
    <location>
        <begin position="285"/>
        <end position="305"/>
    </location>
</feature>
<feature type="transmembrane region" description="Helical" evidence="1">
    <location>
        <begin position="20"/>
        <end position="38"/>
    </location>
</feature>
<organism evidence="3 4">
    <name type="scientific">Hyphomonas hirschiana VP5</name>
    <dbReference type="NCBI Taxonomy" id="1280951"/>
    <lineage>
        <taxon>Bacteria</taxon>
        <taxon>Pseudomonadati</taxon>
        <taxon>Pseudomonadota</taxon>
        <taxon>Alphaproteobacteria</taxon>
        <taxon>Hyphomonadales</taxon>
        <taxon>Hyphomonadaceae</taxon>
        <taxon>Hyphomonas</taxon>
    </lineage>
</organism>
<feature type="domain" description="Acyltransferase 3" evidence="2">
    <location>
        <begin position="16"/>
        <end position="327"/>
    </location>
</feature>
<accession>A0A059FYN3</accession>
<dbReference type="PATRIC" id="fig|1280951.3.peg.757"/>
<feature type="transmembrane region" description="Helical" evidence="1">
    <location>
        <begin position="248"/>
        <end position="264"/>
    </location>
</feature>
<gene>
    <name evidence="3" type="ORF">HHI_03722</name>
</gene>
<dbReference type="AlphaFoldDB" id="A0A059FYN3"/>
<feature type="transmembrane region" description="Helical" evidence="1">
    <location>
        <begin position="311"/>
        <end position="333"/>
    </location>
</feature>
<keyword evidence="1" id="KW-1133">Transmembrane helix</keyword>
<evidence type="ECO:0000256" key="1">
    <source>
        <dbReference type="SAM" id="Phobius"/>
    </source>
</evidence>
<dbReference type="GO" id="GO:0016747">
    <property type="term" value="F:acyltransferase activity, transferring groups other than amino-acyl groups"/>
    <property type="evidence" value="ECO:0007669"/>
    <property type="project" value="InterPro"/>
</dbReference>
<keyword evidence="1" id="KW-0472">Membrane</keyword>
<reference evidence="3 4" key="1">
    <citation type="submission" date="2013-04" db="EMBL/GenBank/DDBJ databases">
        <title>Hyphomonas hirschiana VP5 Genome Sequencing.</title>
        <authorList>
            <person name="Lai Q."/>
            <person name="Shao Z."/>
        </authorList>
    </citation>
    <scope>NUCLEOTIDE SEQUENCE [LARGE SCALE GENOMIC DNA]</scope>
    <source>
        <strain evidence="3 4">VP5</strain>
    </source>
</reference>
<dbReference type="GO" id="GO:0000271">
    <property type="term" value="P:polysaccharide biosynthetic process"/>
    <property type="evidence" value="ECO:0007669"/>
    <property type="project" value="TreeGrafter"/>
</dbReference>
<feature type="transmembrane region" description="Helical" evidence="1">
    <location>
        <begin position="225"/>
        <end position="242"/>
    </location>
</feature>
<dbReference type="RefSeq" id="WP_011646216.1">
    <property type="nucleotide sequence ID" value="NZ_ARYI01000002.1"/>
</dbReference>
<evidence type="ECO:0000313" key="3">
    <source>
        <dbReference type="EMBL" id="KCZ95849.1"/>
    </source>
</evidence>
<name>A0A059FYN3_9PROT</name>
<proteinExistence type="predicted"/>
<dbReference type="PANTHER" id="PTHR23028:SF131">
    <property type="entry name" value="BLR2367 PROTEIN"/>
    <property type="match status" value="1"/>
</dbReference>
<feature type="transmembrane region" description="Helical" evidence="1">
    <location>
        <begin position="191"/>
        <end position="213"/>
    </location>
</feature>
<dbReference type="OrthoDB" id="9796461at2"/>
<sequence length="359" mass="40165">MSLHATPSATPSRQIDSLQILRAVAALFVFVFHYFGALQNDFGIFDNNPFPLGAFGVDIFFVVSGFIICFASQNETSAGDFFLKRLCRIVPLYWLLTLGVFAVALVAPSLLNSTTADWGNLMKSLAFIPYQKENGLLQPILYLGWTLNYEMFFYLIFALSIYSGRYRIWICMSAIIGLVLLGVIFRPESDIGRFYTSGVMLNFVWGCVAYLIWYNAPALTNRLTWLWPVGAALLVLQNFLQLPIPREFAYGLPSMLLLLGLLTVRLPEGAIWQFVKETGDASYSLYLVHPYIIQLVVKLVLPVLGVTVLSIAISSVVVTALTVIASLLLFRLFEKPSNVFLRNMLIKQRVRSLAAQAGK</sequence>
<dbReference type="EMBL" id="ARYI01000002">
    <property type="protein sequence ID" value="KCZ95849.1"/>
    <property type="molecule type" value="Genomic_DNA"/>
</dbReference>
<evidence type="ECO:0000313" key="4">
    <source>
        <dbReference type="Proteomes" id="UP000025061"/>
    </source>
</evidence>
<feature type="transmembrane region" description="Helical" evidence="1">
    <location>
        <begin position="92"/>
        <end position="111"/>
    </location>
</feature>
<comment type="caution">
    <text evidence="3">The sequence shown here is derived from an EMBL/GenBank/DDBJ whole genome shotgun (WGS) entry which is preliminary data.</text>
</comment>